<dbReference type="SUPFAM" id="SSF54637">
    <property type="entry name" value="Thioesterase/thiol ester dehydrase-isomerase"/>
    <property type="match status" value="1"/>
</dbReference>
<feature type="domain" description="Thioesterase" evidence="3">
    <location>
        <begin position="45"/>
        <end position="116"/>
    </location>
</feature>
<dbReference type="AlphaFoldDB" id="A0A919AWR8"/>
<evidence type="ECO:0000256" key="1">
    <source>
        <dbReference type="ARBA" id="ARBA00008324"/>
    </source>
</evidence>
<reference evidence="4" key="1">
    <citation type="journal article" date="2014" name="Int. J. Syst. Evol. Microbiol.">
        <title>Complete genome sequence of Corynebacterium casei LMG S-19264T (=DSM 44701T), isolated from a smear-ripened cheese.</title>
        <authorList>
            <consortium name="US DOE Joint Genome Institute (JGI-PGF)"/>
            <person name="Walter F."/>
            <person name="Albersmeier A."/>
            <person name="Kalinowski J."/>
            <person name="Ruckert C."/>
        </authorList>
    </citation>
    <scope>NUCLEOTIDE SEQUENCE</scope>
    <source>
        <strain evidence="4">JCM 4059</strain>
    </source>
</reference>
<gene>
    <name evidence="4" type="ORF">GCM10010218_07280</name>
</gene>
<dbReference type="PANTHER" id="PTHR43240">
    <property type="entry name" value="1,4-DIHYDROXY-2-NAPHTHOYL-COA THIOESTERASE 1"/>
    <property type="match status" value="1"/>
</dbReference>
<comment type="caution">
    <text evidence="4">The sequence shown here is derived from an EMBL/GenBank/DDBJ whole genome shotgun (WGS) entry which is preliminary data.</text>
</comment>
<dbReference type="NCBIfam" id="TIGR00369">
    <property type="entry name" value="unchar_dom_1"/>
    <property type="match status" value="1"/>
</dbReference>
<dbReference type="PANTHER" id="PTHR43240:SF5">
    <property type="entry name" value="1,4-DIHYDROXY-2-NAPHTHOYL-COA THIOESTERASE 1"/>
    <property type="match status" value="1"/>
</dbReference>
<evidence type="ECO:0000259" key="3">
    <source>
        <dbReference type="Pfam" id="PF03061"/>
    </source>
</evidence>
<comment type="similarity">
    <text evidence="1">Belongs to the thioesterase PaaI family.</text>
</comment>
<dbReference type="Proteomes" id="UP000638313">
    <property type="component" value="Unassembled WGS sequence"/>
</dbReference>
<dbReference type="InterPro" id="IPR006683">
    <property type="entry name" value="Thioestr_dom"/>
</dbReference>
<evidence type="ECO:0000313" key="5">
    <source>
        <dbReference type="Proteomes" id="UP000638313"/>
    </source>
</evidence>
<evidence type="ECO:0000313" key="4">
    <source>
        <dbReference type="EMBL" id="GHF28683.1"/>
    </source>
</evidence>
<name>A0A919AWR8_9ACTN</name>
<dbReference type="InterPro" id="IPR029069">
    <property type="entry name" value="HotDog_dom_sf"/>
</dbReference>
<dbReference type="CDD" id="cd03443">
    <property type="entry name" value="PaaI_thioesterase"/>
    <property type="match status" value="1"/>
</dbReference>
<organism evidence="4 5">
    <name type="scientific">Streptomyces mashuensis</name>
    <dbReference type="NCBI Taxonomy" id="33904"/>
    <lineage>
        <taxon>Bacteria</taxon>
        <taxon>Bacillati</taxon>
        <taxon>Actinomycetota</taxon>
        <taxon>Actinomycetes</taxon>
        <taxon>Kitasatosporales</taxon>
        <taxon>Streptomycetaceae</taxon>
        <taxon>Streptomyces</taxon>
    </lineage>
</organism>
<dbReference type="Pfam" id="PF03061">
    <property type="entry name" value="4HBT"/>
    <property type="match status" value="1"/>
</dbReference>
<keyword evidence="5" id="KW-1185">Reference proteome</keyword>
<dbReference type="EMBL" id="BNBD01000001">
    <property type="protein sequence ID" value="GHF28683.1"/>
    <property type="molecule type" value="Genomic_DNA"/>
</dbReference>
<dbReference type="InterPro" id="IPR003736">
    <property type="entry name" value="PAAI_dom"/>
</dbReference>
<accession>A0A919AWR8</accession>
<sequence length="135" mass="13918">MPEPEDLVALMPLAGHLGLRLTEAGPDRVEGTLPWSRSLCTAGDTLHGGALMALADTVGAVCAYLNLPAGCVTSTAESSTRFFRPVRSGEVRATARPLHVGRTLIVVQTDLCDAAGRPVGQTTQGQTVRAAGPAA</sequence>
<dbReference type="GO" id="GO:0005829">
    <property type="term" value="C:cytosol"/>
    <property type="evidence" value="ECO:0007669"/>
    <property type="project" value="TreeGrafter"/>
</dbReference>
<dbReference type="GO" id="GO:0061522">
    <property type="term" value="F:1,4-dihydroxy-2-naphthoyl-CoA thioesterase activity"/>
    <property type="evidence" value="ECO:0007669"/>
    <property type="project" value="TreeGrafter"/>
</dbReference>
<reference evidence="4" key="2">
    <citation type="submission" date="2020-09" db="EMBL/GenBank/DDBJ databases">
        <authorList>
            <person name="Sun Q."/>
            <person name="Ohkuma M."/>
        </authorList>
    </citation>
    <scope>NUCLEOTIDE SEQUENCE</scope>
    <source>
        <strain evidence="4">JCM 4059</strain>
    </source>
</reference>
<proteinExistence type="inferred from homology"/>
<evidence type="ECO:0000256" key="2">
    <source>
        <dbReference type="ARBA" id="ARBA00022801"/>
    </source>
</evidence>
<dbReference type="Gene3D" id="3.10.129.10">
    <property type="entry name" value="Hotdog Thioesterase"/>
    <property type="match status" value="1"/>
</dbReference>
<protein>
    <submittedName>
        <fullName evidence="4">Aromatic compound degradation protein PaaI</fullName>
    </submittedName>
</protein>
<keyword evidence="2" id="KW-0378">Hydrolase</keyword>